<accession>A0A4Q0Y1P2</accession>
<proteinExistence type="inferred from homology"/>
<feature type="domain" description="Methylated-DNA-[protein]-cysteine S-methyltransferase DNA binding" evidence="10">
    <location>
        <begin position="97"/>
        <end position="176"/>
    </location>
</feature>
<keyword evidence="3 9" id="KW-0963">Cytoplasm</keyword>
<dbReference type="Pfam" id="PF01035">
    <property type="entry name" value="DNA_binding_1"/>
    <property type="match status" value="1"/>
</dbReference>
<evidence type="ECO:0000256" key="2">
    <source>
        <dbReference type="ARBA" id="ARBA00008711"/>
    </source>
</evidence>
<evidence type="ECO:0000256" key="9">
    <source>
        <dbReference type="HAMAP-Rule" id="MF_00772"/>
    </source>
</evidence>
<evidence type="ECO:0000256" key="1">
    <source>
        <dbReference type="ARBA" id="ARBA00001286"/>
    </source>
</evidence>
<dbReference type="GO" id="GO:0032259">
    <property type="term" value="P:methylation"/>
    <property type="evidence" value="ECO:0007669"/>
    <property type="project" value="UniProtKB-KW"/>
</dbReference>
<keyword evidence="4 9" id="KW-0489">Methyltransferase</keyword>
<dbReference type="RefSeq" id="WP_129081348.1">
    <property type="nucleotide sequence ID" value="NZ_CP041070.1"/>
</dbReference>
<evidence type="ECO:0000313" key="13">
    <source>
        <dbReference type="Proteomes" id="UP000290191"/>
    </source>
</evidence>
<dbReference type="NCBIfam" id="TIGR00589">
    <property type="entry name" value="ogt"/>
    <property type="match status" value="1"/>
</dbReference>
<dbReference type="InterPro" id="IPR023546">
    <property type="entry name" value="MGMT"/>
</dbReference>
<evidence type="ECO:0000259" key="10">
    <source>
        <dbReference type="Pfam" id="PF01035"/>
    </source>
</evidence>
<evidence type="ECO:0000256" key="3">
    <source>
        <dbReference type="ARBA" id="ARBA00022490"/>
    </source>
</evidence>
<comment type="similarity">
    <text evidence="2 9">Belongs to the MGMT family.</text>
</comment>
<keyword evidence="13" id="KW-1185">Reference proteome</keyword>
<sequence>MREYKSNKKNIIATTVIQTPLGDMFAASTKNGICMLNYYDQRKEKTQKELEKMKKFFNADIIPAHNKYFEVLQKELKEYFEKKRENFTVPLQLVGTPFQQSVWKILQLIPYGETISYLDEAKLLKNEKAVRAVANANGRNPISIIIPCHRVIASGGKIGGYSSGIDKKIELLKLENSYSYDIIA</sequence>
<dbReference type="HAMAP" id="MF_00772">
    <property type="entry name" value="OGT"/>
    <property type="match status" value="1"/>
</dbReference>
<dbReference type="OrthoDB" id="9802228at2"/>
<dbReference type="InterPro" id="IPR036388">
    <property type="entry name" value="WH-like_DNA-bd_sf"/>
</dbReference>
<dbReference type="SUPFAM" id="SSF46767">
    <property type="entry name" value="Methylated DNA-protein cysteine methyltransferase, C-terminal domain"/>
    <property type="match status" value="1"/>
</dbReference>
<dbReference type="PANTHER" id="PTHR10815">
    <property type="entry name" value="METHYLATED-DNA--PROTEIN-CYSTEINE METHYLTRANSFERASE"/>
    <property type="match status" value="1"/>
</dbReference>
<dbReference type="InterPro" id="IPR001497">
    <property type="entry name" value="MethylDNA_cys_MeTrfase_AS"/>
</dbReference>
<comment type="subcellular location">
    <subcellularLocation>
        <location evidence="9">Cytoplasm</location>
    </subcellularLocation>
</comment>
<dbReference type="Pfam" id="PF02870">
    <property type="entry name" value="Methyltransf_1N"/>
    <property type="match status" value="1"/>
</dbReference>
<dbReference type="AlphaFoldDB" id="A0A4Q0Y1P2"/>
<evidence type="ECO:0000256" key="6">
    <source>
        <dbReference type="ARBA" id="ARBA00022763"/>
    </source>
</evidence>
<organism evidence="12 13">
    <name type="scientific">Halarcobacter anaerophilus</name>
    <dbReference type="NCBI Taxonomy" id="877500"/>
    <lineage>
        <taxon>Bacteria</taxon>
        <taxon>Pseudomonadati</taxon>
        <taxon>Campylobacterota</taxon>
        <taxon>Epsilonproteobacteria</taxon>
        <taxon>Campylobacterales</taxon>
        <taxon>Arcobacteraceae</taxon>
        <taxon>Halarcobacter</taxon>
    </lineage>
</organism>
<gene>
    <name evidence="12" type="ORF">CRV06_03370</name>
</gene>
<evidence type="ECO:0000259" key="11">
    <source>
        <dbReference type="Pfam" id="PF02870"/>
    </source>
</evidence>
<dbReference type="EC" id="2.1.1.63" evidence="9"/>
<dbReference type="InterPro" id="IPR036631">
    <property type="entry name" value="MGMT_N_sf"/>
</dbReference>
<dbReference type="SUPFAM" id="SSF53155">
    <property type="entry name" value="Methylated DNA-protein cysteine methyltransferase domain"/>
    <property type="match status" value="1"/>
</dbReference>
<name>A0A4Q0Y1P2_9BACT</name>
<evidence type="ECO:0000256" key="8">
    <source>
        <dbReference type="ARBA" id="ARBA00049348"/>
    </source>
</evidence>
<evidence type="ECO:0000256" key="5">
    <source>
        <dbReference type="ARBA" id="ARBA00022679"/>
    </source>
</evidence>
<dbReference type="PROSITE" id="PS00374">
    <property type="entry name" value="MGMT"/>
    <property type="match status" value="1"/>
</dbReference>
<dbReference type="GO" id="GO:0006307">
    <property type="term" value="P:DNA alkylation repair"/>
    <property type="evidence" value="ECO:0007669"/>
    <property type="project" value="UniProtKB-UniRule"/>
</dbReference>
<dbReference type="FunFam" id="1.10.10.10:FF:000214">
    <property type="entry name" value="Methylated-DNA--protein-cysteine methyltransferase"/>
    <property type="match status" value="1"/>
</dbReference>
<keyword evidence="5 9" id="KW-0808">Transferase</keyword>
<comment type="function">
    <text evidence="9">Involved in the cellular defense against the biological effects of O6-methylguanine (O6-MeG) and O4-methylthymine (O4-MeT) in DNA. Repairs the methylated nucleobase in DNA by stoichiometrically transferring the methyl group to a cysteine residue in the enzyme. This is a suicide reaction: the enzyme is irreversibly inactivated.</text>
</comment>
<comment type="miscellaneous">
    <text evidence="9">This enzyme catalyzes only one turnover and therefore is not strictly catalytic. According to one definition, an enzyme is a biocatalyst that acts repeatedly and over many reaction cycles.</text>
</comment>
<comment type="caution">
    <text evidence="12">The sequence shown here is derived from an EMBL/GenBank/DDBJ whole genome shotgun (WGS) entry which is preliminary data.</text>
</comment>
<feature type="domain" description="Methylguanine DNA methyltransferase ribonuclease-like" evidence="11">
    <location>
        <begin position="14"/>
        <end position="93"/>
    </location>
</feature>
<dbReference type="Gene3D" id="1.10.10.10">
    <property type="entry name" value="Winged helix-like DNA-binding domain superfamily/Winged helix DNA-binding domain"/>
    <property type="match status" value="1"/>
</dbReference>
<comment type="catalytic activity">
    <reaction evidence="8 9">
        <text>a 6-O-methyl-2'-deoxyguanosine in DNA + L-cysteinyl-[protein] = S-methyl-L-cysteinyl-[protein] + a 2'-deoxyguanosine in DNA</text>
        <dbReference type="Rhea" id="RHEA:24000"/>
        <dbReference type="Rhea" id="RHEA-COMP:10131"/>
        <dbReference type="Rhea" id="RHEA-COMP:10132"/>
        <dbReference type="Rhea" id="RHEA-COMP:11367"/>
        <dbReference type="Rhea" id="RHEA-COMP:11368"/>
        <dbReference type="ChEBI" id="CHEBI:29950"/>
        <dbReference type="ChEBI" id="CHEBI:82612"/>
        <dbReference type="ChEBI" id="CHEBI:85445"/>
        <dbReference type="ChEBI" id="CHEBI:85448"/>
        <dbReference type="EC" id="2.1.1.63"/>
    </reaction>
</comment>
<dbReference type="STRING" id="877500.GCA_000935065_02999"/>
<feature type="active site" description="Nucleophile; methyl group acceptor" evidence="9">
    <location>
        <position position="148"/>
    </location>
</feature>
<dbReference type="EMBL" id="PDKO01000002">
    <property type="protein sequence ID" value="RXJ63996.1"/>
    <property type="molecule type" value="Genomic_DNA"/>
</dbReference>
<comment type="catalytic activity">
    <reaction evidence="1 9">
        <text>a 4-O-methyl-thymidine in DNA + L-cysteinyl-[protein] = a thymidine in DNA + S-methyl-L-cysteinyl-[protein]</text>
        <dbReference type="Rhea" id="RHEA:53428"/>
        <dbReference type="Rhea" id="RHEA-COMP:10131"/>
        <dbReference type="Rhea" id="RHEA-COMP:10132"/>
        <dbReference type="Rhea" id="RHEA-COMP:13555"/>
        <dbReference type="Rhea" id="RHEA-COMP:13556"/>
        <dbReference type="ChEBI" id="CHEBI:29950"/>
        <dbReference type="ChEBI" id="CHEBI:82612"/>
        <dbReference type="ChEBI" id="CHEBI:137386"/>
        <dbReference type="ChEBI" id="CHEBI:137387"/>
        <dbReference type="EC" id="2.1.1.63"/>
    </reaction>
</comment>
<dbReference type="InterPro" id="IPR008332">
    <property type="entry name" value="MethylG_MeTrfase_N"/>
</dbReference>
<dbReference type="PANTHER" id="PTHR10815:SF13">
    <property type="entry name" value="METHYLATED-DNA--PROTEIN-CYSTEINE METHYLTRANSFERASE"/>
    <property type="match status" value="1"/>
</dbReference>
<evidence type="ECO:0000256" key="4">
    <source>
        <dbReference type="ARBA" id="ARBA00022603"/>
    </source>
</evidence>
<dbReference type="InterPro" id="IPR036217">
    <property type="entry name" value="MethylDNA_cys_MeTrfase_DNAb"/>
</dbReference>
<dbReference type="Gene3D" id="3.30.160.70">
    <property type="entry name" value="Methylated DNA-protein cysteine methyltransferase domain"/>
    <property type="match status" value="1"/>
</dbReference>
<dbReference type="CDD" id="cd06445">
    <property type="entry name" value="ATase"/>
    <property type="match status" value="1"/>
</dbReference>
<dbReference type="GO" id="GO:0003908">
    <property type="term" value="F:methylated-DNA-[protein]-cysteine S-methyltransferase activity"/>
    <property type="evidence" value="ECO:0007669"/>
    <property type="project" value="UniProtKB-UniRule"/>
</dbReference>
<protein>
    <recommendedName>
        <fullName evidence="9">Methylated-DNA--protein-cysteine methyltransferase</fullName>
        <ecNumber evidence="9">2.1.1.63</ecNumber>
    </recommendedName>
    <alternativeName>
        <fullName evidence="9">6-O-methylguanine-DNA methyltransferase</fullName>
        <shortName evidence="9">MGMT</shortName>
    </alternativeName>
    <alternativeName>
        <fullName evidence="9">O-6-methylguanine-DNA-alkyltransferase</fullName>
    </alternativeName>
</protein>
<evidence type="ECO:0000256" key="7">
    <source>
        <dbReference type="ARBA" id="ARBA00023204"/>
    </source>
</evidence>
<keyword evidence="7 9" id="KW-0234">DNA repair</keyword>
<dbReference type="GO" id="GO:0005737">
    <property type="term" value="C:cytoplasm"/>
    <property type="evidence" value="ECO:0007669"/>
    <property type="project" value="UniProtKB-SubCell"/>
</dbReference>
<dbReference type="Proteomes" id="UP000290191">
    <property type="component" value="Unassembled WGS sequence"/>
</dbReference>
<dbReference type="InterPro" id="IPR014048">
    <property type="entry name" value="MethylDNA_cys_MeTrfase_DNA-bd"/>
</dbReference>
<evidence type="ECO:0000313" key="12">
    <source>
        <dbReference type="EMBL" id="RXJ63996.1"/>
    </source>
</evidence>
<reference evidence="12 13" key="1">
    <citation type="submission" date="2017-10" db="EMBL/GenBank/DDBJ databases">
        <title>Genomics of the genus Arcobacter.</title>
        <authorList>
            <person name="Perez-Cataluna A."/>
            <person name="Figueras M.J."/>
        </authorList>
    </citation>
    <scope>NUCLEOTIDE SEQUENCE [LARGE SCALE GENOMIC DNA]</scope>
    <source>
        <strain evidence="12 13">DSM 24636</strain>
    </source>
</reference>
<keyword evidence="6 9" id="KW-0227">DNA damage</keyword>